<sequence length="131" mass="13779">MARTRGGSAVSAVLPALESVSWLCVRDGRLLAVRTHGREVFYLPGGKLEPGESGPQALSRELSEELGVEVAPAALTEAFVVEDVAHGQDGRRLHMTCYTGEAAGEPAPGREIAELDWFGVADAHRGAPAMG</sequence>
<dbReference type="SUPFAM" id="SSF55811">
    <property type="entry name" value="Nudix"/>
    <property type="match status" value="1"/>
</dbReference>
<dbReference type="Proteomes" id="UP000037020">
    <property type="component" value="Unassembled WGS sequence"/>
</dbReference>
<dbReference type="EMBL" id="LGUT01000191">
    <property type="protein sequence ID" value="KOG91567.1"/>
    <property type="molecule type" value="Genomic_DNA"/>
</dbReference>
<evidence type="ECO:0000256" key="1">
    <source>
        <dbReference type="ARBA" id="ARBA00001946"/>
    </source>
</evidence>
<dbReference type="InterPro" id="IPR015797">
    <property type="entry name" value="NUDIX_hydrolase-like_dom_sf"/>
</dbReference>
<evidence type="ECO:0000256" key="2">
    <source>
        <dbReference type="ARBA" id="ARBA00005582"/>
    </source>
</evidence>
<dbReference type="Gene3D" id="3.90.79.10">
    <property type="entry name" value="Nucleoside Triphosphate Pyrophosphohydrolase"/>
    <property type="match status" value="1"/>
</dbReference>
<feature type="non-terminal residue" evidence="6">
    <location>
        <position position="131"/>
    </location>
</feature>
<proteinExistence type="inferred from homology"/>
<dbReference type="PANTHER" id="PTHR43046">
    <property type="entry name" value="GDP-MANNOSE MANNOSYL HYDROLASE"/>
    <property type="match status" value="1"/>
</dbReference>
<dbReference type="InterPro" id="IPR000086">
    <property type="entry name" value="NUDIX_hydrolase_dom"/>
</dbReference>
<name>A0ABR5JDZ1_9ACTN</name>
<dbReference type="PROSITE" id="PS00893">
    <property type="entry name" value="NUDIX_BOX"/>
    <property type="match status" value="1"/>
</dbReference>
<dbReference type="PANTHER" id="PTHR43046:SF14">
    <property type="entry name" value="MUTT_NUDIX FAMILY PROTEIN"/>
    <property type="match status" value="1"/>
</dbReference>
<keyword evidence="3 4" id="KW-0378">Hydrolase</keyword>
<accession>A0ABR5JDZ1</accession>
<dbReference type="CDD" id="cd04690">
    <property type="entry name" value="NUDIX_Hydrolase"/>
    <property type="match status" value="1"/>
</dbReference>
<dbReference type="InterPro" id="IPR020476">
    <property type="entry name" value="Nudix_hydrolase"/>
</dbReference>
<evidence type="ECO:0000256" key="3">
    <source>
        <dbReference type="ARBA" id="ARBA00022801"/>
    </source>
</evidence>
<protein>
    <recommendedName>
        <fullName evidence="5">Nudix hydrolase domain-containing protein</fullName>
    </recommendedName>
</protein>
<reference evidence="6 7" key="1">
    <citation type="submission" date="2015-07" db="EMBL/GenBank/DDBJ databases">
        <authorList>
            <person name="Ju K.-S."/>
            <person name="Doroghazi J.R."/>
            <person name="Metcalf W.W."/>
        </authorList>
    </citation>
    <scope>NUCLEOTIDE SEQUENCE [LARGE SCALE GENOMIC DNA]</scope>
    <source>
        <strain evidence="6 7">NRRL B-3589</strain>
    </source>
</reference>
<dbReference type="Pfam" id="PF00293">
    <property type="entry name" value="NUDIX"/>
    <property type="match status" value="1"/>
</dbReference>
<dbReference type="InterPro" id="IPR020084">
    <property type="entry name" value="NUDIX_hydrolase_CS"/>
</dbReference>
<dbReference type="PRINTS" id="PR00502">
    <property type="entry name" value="NUDIXFAMILY"/>
</dbReference>
<feature type="domain" description="Nudix hydrolase" evidence="5">
    <location>
        <begin position="15"/>
        <end position="131"/>
    </location>
</feature>
<comment type="cofactor">
    <cofactor evidence="1">
        <name>Mg(2+)</name>
        <dbReference type="ChEBI" id="CHEBI:18420"/>
    </cofactor>
</comment>
<gene>
    <name evidence="6" type="ORF">ADK38_02450</name>
</gene>
<evidence type="ECO:0000313" key="7">
    <source>
        <dbReference type="Proteomes" id="UP000037020"/>
    </source>
</evidence>
<organism evidence="6 7">
    <name type="scientific">Streptomyces varsoviensis</name>
    <dbReference type="NCBI Taxonomy" id="67373"/>
    <lineage>
        <taxon>Bacteria</taxon>
        <taxon>Bacillati</taxon>
        <taxon>Actinomycetota</taxon>
        <taxon>Actinomycetes</taxon>
        <taxon>Kitasatosporales</taxon>
        <taxon>Streptomycetaceae</taxon>
        <taxon>Streptomyces</taxon>
    </lineage>
</organism>
<comment type="similarity">
    <text evidence="2 4">Belongs to the Nudix hydrolase family.</text>
</comment>
<dbReference type="PROSITE" id="PS51462">
    <property type="entry name" value="NUDIX"/>
    <property type="match status" value="1"/>
</dbReference>
<evidence type="ECO:0000313" key="6">
    <source>
        <dbReference type="EMBL" id="KOG91567.1"/>
    </source>
</evidence>
<evidence type="ECO:0000256" key="4">
    <source>
        <dbReference type="RuleBase" id="RU003476"/>
    </source>
</evidence>
<evidence type="ECO:0000259" key="5">
    <source>
        <dbReference type="PROSITE" id="PS51462"/>
    </source>
</evidence>
<keyword evidence="7" id="KW-1185">Reference proteome</keyword>
<comment type="caution">
    <text evidence="6">The sequence shown here is derived from an EMBL/GenBank/DDBJ whole genome shotgun (WGS) entry which is preliminary data.</text>
</comment>